<dbReference type="InterPro" id="IPR016187">
    <property type="entry name" value="CTDL_fold"/>
</dbReference>
<feature type="domain" description="C-type lectin" evidence="1">
    <location>
        <begin position="1"/>
        <end position="112"/>
    </location>
</feature>
<dbReference type="Gene3D" id="3.10.100.10">
    <property type="entry name" value="Mannose-Binding Protein A, subunit A"/>
    <property type="match status" value="3"/>
</dbReference>
<dbReference type="PANTHER" id="PTHR45784:SF3">
    <property type="entry name" value="C-TYPE LECTIN DOMAIN FAMILY 4 MEMBER K-LIKE-RELATED"/>
    <property type="match status" value="1"/>
</dbReference>
<dbReference type="PROSITE" id="PS50041">
    <property type="entry name" value="C_TYPE_LECTIN_2"/>
    <property type="match status" value="3"/>
</dbReference>
<accession>A0A8C5EQY1</accession>
<dbReference type="Ensembl" id="ENSGWIT00000027836.1">
    <property type="protein sequence ID" value="ENSGWIP00000025471.1"/>
    <property type="gene ID" value="ENSGWIG00000013445.1"/>
</dbReference>
<feature type="domain" description="C-type lectin" evidence="1">
    <location>
        <begin position="107"/>
        <end position="187"/>
    </location>
</feature>
<dbReference type="InterPro" id="IPR016186">
    <property type="entry name" value="C-type_lectin-like/link_sf"/>
</dbReference>
<evidence type="ECO:0000313" key="2">
    <source>
        <dbReference type="Ensembl" id="ENSGWIP00000025471.1"/>
    </source>
</evidence>
<dbReference type="PANTHER" id="PTHR45784">
    <property type="entry name" value="C-TYPE LECTIN DOMAIN FAMILY 20 MEMBER A-RELATED"/>
    <property type="match status" value="1"/>
</dbReference>
<dbReference type="InterPro" id="IPR001304">
    <property type="entry name" value="C-type_lectin-like"/>
</dbReference>
<organism evidence="2 3">
    <name type="scientific">Gouania willdenowi</name>
    <name type="common">Blunt-snouted clingfish</name>
    <name type="synonym">Lepadogaster willdenowi</name>
    <dbReference type="NCBI Taxonomy" id="441366"/>
    <lineage>
        <taxon>Eukaryota</taxon>
        <taxon>Metazoa</taxon>
        <taxon>Chordata</taxon>
        <taxon>Craniata</taxon>
        <taxon>Vertebrata</taxon>
        <taxon>Euteleostomi</taxon>
        <taxon>Actinopterygii</taxon>
        <taxon>Neopterygii</taxon>
        <taxon>Teleostei</taxon>
        <taxon>Neoteleostei</taxon>
        <taxon>Acanthomorphata</taxon>
        <taxon>Ovalentaria</taxon>
        <taxon>Blenniimorphae</taxon>
        <taxon>Blenniiformes</taxon>
        <taxon>Gobiesocoidei</taxon>
        <taxon>Gobiesocidae</taxon>
        <taxon>Gobiesocinae</taxon>
        <taxon>Gouania</taxon>
    </lineage>
</organism>
<proteinExistence type="predicted"/>
<reference evidence="2" key="2">
    <citation type="submission" date="2025-08" db="UniProtKB">
        <authorList>
            <consortium name="Ensembl"/>
        </authorList>
    </citation>
    <scope>IDENTIFICATION</scope>
</reference>
<sequence>IIVEKPFTWTEAQNYCRANHNDLATIENSEEYNKVIEVSRKYYNGHIWIGLRHYPSKWKWSMENEFKDGTDFRNWANTEPSDSTEGRENCVVTNNGLWFDTTCGSAFGFFCFTGKKVNSNTPMNWTSAMEYCRKHHVDLAVVRNITENNQLKEMVKNEYNWIGLHKDPWKWSDGKLLSYTKWNIGEPNQAQNYCRENYNDLATIENSEEHNEVIEVSRKYYTRHVWIGLRHYPSKWKWSMENEFKDGTDFRNWANTEPSDSTEGRENCVVTNNGLWFGTTCGSGVMCVTRVCVYLSDFICTDVAVLTGEAELVS</sequence>
<evidence type="ECO:0000259" key="1">
    <source>
        <dbReference type="PROSITE" id="PS50041"/>
    </source>
</evidence>
<dbReference type="Pfam" id="PF00059">
    <property type="entry name" value="Lectin_C"/>
    <property type="match status" value="2"/>
</dbReference>
<protein>
    <recommendedName>
        <fullName evidence="1">C-type lectin domain-containing protein</fullName>
    </recommendedName>
</protein>
<name>A0A8C5EQY1_GOUWI</name>
<reference evidence="2" key="1">
    <citation type="submission" date="2020-06" db="EMBL/GenBank/DDBJ databases">
        <authorList>
            <consortium name="Wellcome Sanger Institute Data Sharing"/>
        </authorList>
    </citation>
    <scope>NUCLEOTIDE SEQUENCE [LARGE SCALE GENOMIC DNA]</scope>
</reference>
<reference evidence="2" key="3">
    <citation type="submission" date="2025-09" db="UniProtKB">
        <authorList>
            <consortium name="Ensembl"/>
        </authorList>
    </citation>
    <scope>IDENTIFICATION</scope>
</reference>
<dbReference type="SMART" id="SM00034">
    <property type="entry name" value="CLECT"/>
    <property type="match status" value="2"/>
</dbReference>
<keyword evidence="3" id="KW-1185">Reference proteome</keyword>
<dbReference type="SUPFAM" id="SSF56436">
    <property type="entry name" value="C-type lectin-like"/>
    <property type="match status" value="3"/>
</dbReference>
<evidence type="ECO:0000313" key="3">
    <source>
        <dbReference type="Proteomes" id="UP000694680"/>
    </source>
</evidence>
<dbReference type="Proteomes" id="UP000694680">
    <property type="component" value="Chromosome 16"/>
</dbReference>
<feature type="domain" description="C-type lectin" evidence="1">
    <location>
        <begin position="188"/>
        <end position="290"/>
    </location>
</feature>
<dbReference type="AlphaFoldDB" id="A0A8C5EQY1"/>